<dbReference type="InterPro" id="IPR036875">
    <property type="entry name" value="Znf_CCHC_sf"/>
</dbReference>
<dbReference type="AlphaFoldDB" id="A0A812UE93"/>
<gene>
    <name evidence="2" type="ORF">SPIL2461_LOCUS15040</name>
</gene>
<evidence type="ECO:0000313" key="3">
    <source>
        <dbReference type="Proteomes" id="UP000649617"/>
    </source>
</evidence>
<accession>A0A812UE93</accession>
<name>A0A812UE93_SYMPI</name>
<feature type="compositionally biased region" description="Acidic residues" evidence="1">
    <location>
        <begin position="35"/>
        <end position="56"/>
    </location>
</feature>
<evidence type="ECO:0008006" key="4">
    <source>
        <dbReference type="Google" id="ProtNLM"/>
    </source>
</evidence>
<keyword evidence="3" id="KW-1185">Reference proteome</keyword>
<comment type="caution">
    <text evidence="2">The sequence shown here is derived from an EMBL/GenBank/DDBJ whole genome shotgun (WGS) entry which is preliminary data.</text>
</comment>
<dbReference type="GO" id="GO:0008270">
    <property type="term" value="F:zinc ion binding"/>
    <property type="evidence" value="ECO:0007669"/>
    <property type="project" value="InterPro"/>
</dbReference>
<feature type="region of interest" description="Disordered" evidence="1">
    <location>
        <begin position="16"/>
        <end position="114"/>
    </location>
</feature>
<evidence type="ECO:0000256" key="1">
    <source>
        <dbReference type="SAM" id="MobiDB-lite"/>
    </source>
</evidence>
<dbReference type="Proteomes" id="UP000649617">
    <property type="component" value="Unassembled WGS sequence"/>
</dbReference>
<reference evidence="2" key="1">
    <citation type="submission" date="2021-02" db="EMBL/GenBank/DDBJ databases">
        <authorList>
            <person name="Dougan E. K."/>
            <person name="Rhodes N."/>
            <person name="Thang M."/>
            <person name="Chan C."/>
        </authorList>
    </citation>
    <scope>NUCLEOTIDE SEQUENCE</scope>
</reference>
<dbReference type="OrthoDB" id="442097at2759"/>
<dbReference type="GO" id="GO:0003676">
    <property type="term" value="F:nucleic acid binding"/>
    <property type="evidence" value="ECO:0007669"/>
    <property type="project" value="InterPro"/>
</dbReference>
<protein>
    <recommendedName>
        <fullName evidence="4">CCHC-type domain-containing protein</fullName>
    </recommendedName>
</protein>
<feature type="non-terminal residue" evidence="2">
    <location>
        <position position="1"/>
    </location>
</feature>
<dbReference type="SUPFAM" id="SSF57756">
    <property type="entry name" value="Retrovirus zinc finger-like domains"/>
    <property type="match status" value="1"/>
</dbReference>
<feature type="compositionally biased region" description="Basic and acidic residues" evidence="1">
    <location>
        <begin position="64"/>
        <end position="77"/>
    </location>
</feature>
<evidence type="ECO:0000313" key="2">
    <source>
        <dbReference type="EMBL" id="CAE7562141.1"/>
    </source>
</evidence>
<sequence>VKEALKLTWPDEELKKRDAGKHSALFTSEETAMMADDDGEASEAPDSWEDPEEEAQEALAAMQDARRTLRDAREKQAQMRRNRNFFSGKGSGKQGTAWRSPASRPPPKCFKCGGPHFRRDCPEKGGAPSGEQQVNLVFLAEKMEAPQEDTGAVEPTTATEFLLAAEQEDEMSLMALSQVLREGKAIIDGGATSSLGSEDALQQIATLN</sequence>
<organism evidence="2 3">
    <name type="scientific">Symbiodinium pilosum</name>
    <name type="common">Dinoflagellate</name>
    <dbReference type="NCBI Taxonomy" id="2952"/>
    <lineage>
        <taxon>Eukaryota</taxon>
        <taxon>Sar</taxon>
        <taxon>Alveolata</taxon>
        <taxon>Dinophyceae</taxon>
        <taxon>Suessiales</taxon>
        <taxon>Symbiodiniaceae</taxon>
        <taxon>Symbiodinium</taxon>
    </lineage>
</organism>
<proteinExistence type="predicted"/>
<dbReference type="EMBL" id="CAJNIZ010035846">
    <property type="protein sequence ID" value="CAE7562141.1"/>
    <property type="molecule type" value="Genomic_DNA"/>
</dbReference>